<dbReference type="EMBL" id="GL629801">
    <property type="protein sequence ID" value="EFX00145.1"/>
    <property type="molecule type" value="Genomic_DNA"/>
</dbReference>
<keyword evidence="3" id="KW-1185">Reference proteome</keyword>
<keyword evidence="1 2" id="KW-0808">Transferase</keyword>
<protein>
    <submittedName>
        <fullName evidence="2">Anthranilate n-hydroxycinnamoyl/benzoyltransferase</fullName>
    </submittedName>
</protein>
<dbReference type="AlphaFoldDB" id="F0XP55"/>
<dbReference type="Gene3D" id="3.30.559.10">
    <property type="entry name" value="Chloramphenicol acetyltransferase-like domain"/>
    <property type="match status" value="2"/>
</dbReference>
<sequence length="526" mass="58031">MRVQQQKPASSLCIGSCPCDKKTTNDHTITRLPAWDQASMRSYIRVVLCFAFDNTAIDAAVQHIRGSLKRLACQRPAFSGSIEVHAGGIVHLRTSNKPQLGEATIPFTTVDISSKFPYASFDELKEASFPPAAFVAPHFNQPCVVGEGLPGVPVAVVKAFIIPGGLLLGIYFNHAVADGDCLRVFLEAFAGQTCHQPSFGPSTMEHHVPLSRRQINGTDIGLEKLLERIPEYSILDEPLGPTMPRLRAEGVPMDEIPKIGKIFVFNNERLNELRSFIAAESSRTQKKTGTGCCRPLFQNGDVGANYINYTNYTCLAALTWAHITRARLADKNRYVPYSADLDETALLQTMVNWKTRAFKEKNKDYFGNATAVAATQVPTRAVLVEAASDRSRLAELVATIDKTISSVDEDYVRDRTEFFTRVPDPRLIGLRFDPRTPQDLGFNTWRFFGSDTKWTIPGVGSGSGRGATSPDVVRRMQDAWNMSGALILPAKAGSTAHELLVTLPTSSMELLCQDQDWMCWVDRVIG</sequence>
<reference evidence="2 3" key="1">
    <citation type="journal article" date="2011" name="Proc. Natl. Acad. Sci. U.S.A.">
        <title>Genome and transcriptome analyses of the mountain pine beetle-fungal symbiont Grosmannia clavigera, a lodgepole pine pathogen.</title>
        <authorList>
            <person name="DiGuistini S."/>
            <person name="Wang Y."/>
            <person name="Liao N.Y."/>
            <person name="Taylor G."/>
            <person name="Tanguay P."/>
            <person name="Feau N."/>
            <person name="Henrissat B."/>
            <person name="Chan S.K."/>
            <person name="Hesse-Orce U."/>
            <person name="Alamouti S.M."/>
            <person name="Tsui C.K.M."/>
            <person name="Docking R.T."/>
            <person name="Levasseur A."/>
            <person name="Haridas S."/>
            <person name="Robertson G."/>
            <person name="Birol I."/>
            <person name="Holt R.A."/>
            <person name="Marra M.A."/>
            <person name="Hamelin R.C."/>
            <person name="Hirst M."/>
            <person name="Jones S.J.M."/>
            <person name="Bohlmann J."/>
            <person name="Breuil C."/>
        </authorList>
    </citation>
    <scope>NUCLEOTIDE SEQUENCE [LARGE SCALE GENOMIC DNA]</scope>
    <source>
        <strain evidence="3">kw1407 / UAMH 11150</strain>
    </source>
</reference>
<dbReference type="InParanoid" id="F0XP55"/>
<dbReference type="InterPro" id="IPR050317">
    <property type="entry name" value="Plant_Fungal_Acyltransferase"/>
</dbReference>
<dbReference type="STRING" id="655863.F0XP55"/>
<dbReference type="PANTHER" id="PTHR31642">
    <property type="entry name" value="TRICHOTHECENE 3-O-ACETYLTRANSFERASE"/>
    <property type="match status" value="1"/>
</dbReference>
<dbReference type="Pfam" id="PF02458">
    <property type="entry name" value="Transferase"/>
    <property type="match status" value="1"/>
</dbReference>
<dbReference type="PANTHER" id="PTHR31642:SF310">
    <property type="entry name" value="FATTY ALCOHOL:CAFFEOYL-COA ACYLTRANSFERASE"/>
    <property type="match status" value="1"/>
</dbReference>
<dbReference type="GO" id="GO:0016747">
    <property type="term" value="F:acyltransferase activity, transferring groups other than amino-acyl groups"/>
    <property type="evidence" value="ECO:0007669"/>
    <property type="project" value="TreeGrafter"/>
</dbReference>
<evidence type="ECO:0000313" key="2">
    <source>
        <dbReference type="EMBL" id="EFX00145.1"/>
    </source>
</evidence>
<dbReference type="RefSeq" id="XP_014169627.1">
    <property type="nucleotide sequence ID" value="XM_014314152.1"/>
</dbReference>
<dbReference type="HOGENOM" id="CLU_026450_0_0_1"/>
<evidence type="ECO:0000256" key="1">
    <source>
        <dbReference type="ARBA" id="ARBA00022679"/>
    </source>
</evidence>
<dbReference type="Proteomes" id="UP000007796">
    <property type="component" value="Unassembled WGS sequence"/>
</dbReference>
<dbReference type="GeneID" id="25980659"/>
<name>F0XP55_GROCL</name>
<accession>F0XP55</accession>
<dbReference type="InterPro" id="IPR023213">
    <property type="entry name" value="CAT-like_dom_sf"/>
</dbReference>
<dbReference type="eggNOG" id="ENOG502T1DZ">
    <property type="taxonomic scope" value="Eukaryota"/>
</dbReference>
<dbReference type="GO" id="GO:0044550">
    <property type="term" value="P:secondary metabolite biosynthetic process"/>
    <property type="evidence" value="ECO:0007669"/>
    <property type="project" value="TreeGrafter"/>
</dbReference>
<organism evidence="3">
    <name type="scientific">Grosmannia clavigera (strain kw1407 / UAMH 11150)</name>
    <name type="common">Blue stain fungus</name>
    <name type="synonym">Graphiocladiella clavigera</name>
    <dbReference type="NCBI Taxonomy" id="655863"/>
    <lineage>
        <taxon>Eukaryota</taxon>
        <taxon>Fungi</taxon>
        <taxon>Dikarya</taxon>
        <taxon>Ascomycota</taxon>
        <taxon>Pezizomycotina</taxon>
        <taxon>Sordariomycetes</taxon>
        <taxon>Sordariomycetidae</taxon>
        <taxon>Ophiostomatales</taxon>
        <taxon>Ophiostomataceae</taxon>
        <taxon>Leptographium</taxon>
    </lineage>
</organism>
<evidence type="ECO:0000313" key="3">
    <source>
        <dbReference type="Proteomes" id="UP000007796"/>
    </source>
</evidence>
<dbReference type="OrthoDB" id="3548654at2759"/>
<gene>
    <name evidence="2" type="ORF">CMQ_7147</name>
</gene>
<proteinExistence type="predicted"/>